<dbReference type="GeneID" id="77675119"/>
<dbReference type="Proteomes" id="UP000054524">
    <property type="component" value="Unassembled WGS sequence"/>
</dbReference>
<evidence type="ECO:0000256" key="1">
    <source>
        <dbReference type="SAM" id="SignalP"/>
    </source>
</evidence>
<sequence>MNIYRLIKLLTLSVVCGKITKDDLKAIQQIKIAQESSVTLAINPTGPLTMLFEYISHIAGFMHNKRFFSPEIKTCYTLEMHPVSTNPVSRFNSKFERSPVDDKAYQTESLGSKTPKYVIEYHKRLINMFPSATGDLSIQAGRPDALTRFLKAESVSFHAPDILAALFLLSEGVDIDIKIENVGSVKSLVLRKRNGQDEHFRVNMRVMEYNWNIKKEEEVFHSETAEIISFFIRNTDSSFLKVNRRFSEPKSFDQFVEGHFLDTPSFLIQSYIFEFMNNAAEVEKLIRSVYNILHEYVSEPEGKQHPISRKLANKAQKVFNSCFMPEESCPDKMEYLDMLQDIQKAVSIAKVFPFSDASQLPSYIIIPVYRRKEKKFCTQKKFSNCVETCLLSLFCCLAYDISKDEYTTEHIESASDHLKRFFSTNYKPFESTDFQMHLDWCKVVSDLDCPDIDYTHERNEIQTGLLNILCLILKITGRSQEERNTISQIIKALNAGIDPAVEIYSWLKEYMQYLFQSLFKSGTITVCCSSLYKAARAGGKIDIFGTISISSVFNGIENKLELNLTYRHTDITVLPQKMVSSCEQLLLLESIEGKLVQKNNKPSYLLRHYVHIMTEKFKLLQITTAVDRREEIMCIKHNRFREINKLLMLGKIYEIQYKKELFACILMYALDENLTLEHPELKLALNILGSTPLSDFNTQITMMPSLKYSGIYKLCSDQIRISEEGYNSILTYTSETNNIFSYVLDMNDPEYLLSFLEAFMQIEFTCAITFSPLKTAVYTEKIFDFICRNSCMDCIEKIDGLIEKHWKKDKKMKESLHASWFFYACNSSNPMPSLIVKFYGMLNQSINTIHFMYTNRKTDSKNILEVINGMKDTLCSLEGGRIKFDNVLFTISRLQEIR</sequence>
<dbReference type="AlphaFoldDB" id="A0A086J4K4"/>
<feature type="signal peptide" evidence="1">
    <location>
        <begin position="1"/>
        <end position="17"/>
    </location>
</feature>
<dbReference type="EMBL" id="AKIJ01000001">
    <property type="protein sequence ID" value="KFG27072.1"/>
    <property type="molecule type" value="Genomic_DNA"/>
</dbReference>
<organism evidence="2 3">
    <name type="scientific">Nematocida ausubeli (strain ATCC PRA-371 / ERTm2)</name>
    <name type="common">Nematode killer fungus</name>
    <dbReference type="NCBI Taxonomy" id="1913371"/>
    <lineage>
        <taxon>Eukaryota</taxon>
        <taxon>Fungi</taxon>
        <taxon>Fungi incertae sedis</taxon>
        <taxon>Microsporidia</taxon>
        <taxon>Nematocida</taxon>
    </lineage>
</organism>
<reference evidence="2 3" key="1">
    <citation type="journal article" date="2014" name="Genome Announc.">
        <title>Genome Sequence of the Microsporidian Species Nematocida sp1 Strain ERTm6 (ATCC PRA-372).</title>
        <authorList>
            <person name="Bakowski M.A."/>
            <person name="Priest M."/>
            <person name="Young S."/>
            <person name="Cuomo C.A."/>
            <person name="Troemel E.R."/>
        </authorList>
    </citation>
    <scope>NUCLEOTIDE SEQUENCE [LARGE SCALE GENOMIC DNA]</scope>
    <source>
        <strain evidence="2 3">ERTm6</strain>
    </source>
</reference>
<proteinExistence type="predicted"/>
<name>A0A086J4K4_NEMA1</name>
<comment type="caution">
    <text evidence="2">The sequence shown here is derived from an EMBL/GenBank/DDBJ whole genome shotgun (WGS) entry which is preliminary data.</text>
</comment>
<gene>
    <name evidence="2" type="ORF">NESG_00146</name>
</gene>
<accession>A0A086J4K4</accession>
<protein>
    <submittedName>
        <fullName evidence="2">Uncharacterized protein</fullName>
    </submittedName>
</protein>
<evidence type="ECO:0000313" key="2">
    <source>
        <dbReference type="EMBL" id="KFG27072.1"/>
    </source>
</evidence>
<keyword evidence="1" id="KW-0732">Signal</keyword>
<keyword evidence="3" id="KW-1185">Reference proteome</keyword>
<dbReference type="RefSeq" id="XP_052905627.1">
    <property type="nucleotide sequence ID" value="XM_053047802.1"/>
</dbReference>
<dbReference type="HOGENOM" id="CLU_009683_3_0_1"/>
<evidence type="ECO:0000313" key="3">
    <source>
        <dbReference type="Proteomes" id="UP000054524"/>
    </source>
</evidence>
<feature type="chain" id="PRO_5001807882" evidence="1">
    <location>
        <begin position="18"/>
        <end position="898"/>
    </location>
</feature>